<dbReference type="InterPro" id="IPR002178">
    <property type="entry name" value="PTS_EIIA_type-2_dom"/>
</dbReference>
<dbReference type="SUPFAM" id="SSF55804">
    <property type="entry name" value="Phoshotransferase/anion transport protein"/>
    <property type="match status" value="1"/>
</dbReference>
<dbReference type="SMR" id="A7N4G9"/>
<evidence type="ECO:0000256" key="4">
    <source>
        <dbReference type="ARBA" id="ARBA00022679"/>
    </source>
</evidence>
<dbReference type="GO" id="GO:0008982">
    <property type="term" value="F:protein-N(PI)-phosphohistidine-sugar phosphotransferase activity"/>
    <property type="evidence" value="ECO:0007669"/>
    <property type="project" value="InterPro"/>
</dbReference>
<dbReference type="Pfam" id="PF00359">
    <property type="entry name" value="PTS_EIIA_2"/>
    <property type="match status" value="1"/>
</dbReference>
<organism evidence="7 8">
    <name type="scientific">Vibrio campbellii (strain ATCC BAA-1116)</name>
    <dbReference type="NCBI Taxonomy" id="2902295"/>
    <lineage>
        <taxon>Bacteria</taxon>
        <taxon>Pseudomonadati</taxon>
        <taxon>Pseudomonadota</taxon>
        <taxon>Gammaproteobacteria</taxon>
        <taxon>Vibrionales</taxon>
        <taxon>Vibrionaceae</taxon>
        <taxon>Vibrio</taxon>
    </lineage>
</organism>
<sequence length="150" mass="16774">MSQKMITELTNVNLIKGNLQANNKKEVFEELAQMLFENNRVSSKEAFLTDIEAREALSVTSMDGIAYPHAKSKAVTEPAIAVGVKREGIEYGDEEGVKPTVFFMIASPDNGADHHIYVLQELFGKFSEEFIEDIHNAKDENQILNILINS</sequence>
<accession>A7N4G9</accession>
<dbReference type="NCBIfam" id="TIGR00848">
    <property type="entry name" value="fruA"/>
    <property type="match status" value="1"/>
</dbReference>
<evidence type="ECO:0000313" key="7">
    <source>
        <dbReference type="EMBL" id="ABU74482.1"/>
    </source>
</evidence>
<proteinExistence type="predicted"/>
<evidence type="ECO:0000256" key="1">
    <source>
        <dbReference type="ARBA" id="ARBA00022448"/>
    </source>
</evidence>
<reference evidence="7 8" key="1">
    <citation type="submission" date="2007-08" db="EMBL/GenBank/DDBJ databases">
        <authorList>
            <consortium name="The Vibrio harveyi Genome Sequencing Project"/>
            <person name="Bassler B."/>
            <person name="Clifton S.W."/>
            <person name="Fulton L."/>
            <person name="Delehaunty K."/>
            <person name="Fronick C."/>
            <person name="Harrison M."/>
            <person name="Markivic C."/>
            <person name="Fulton R."/>
            <person name="Tin-Wollam A.-M."/>
            <person name="Shah N."/>
            <person name="Pepin K."/>
            <person name="Nash W."/>
            <person name="Thiruvilangam P."/>
            <person name="Bhonagiri V."/>
            <person name="Waters C."/>
            <person name="Tu K.C."/>
            <person name="Irgon J."/>
            <person name="Wilson R.K."/>
        </authorList>
    </citation>
    <scope>NUCLEOTIDE SEQUENCE [LARGE SCALE GENOMIC DNA]</scope>
    <source>
        <strain evidence="8">ATCC BAA-1116 / BB120</strain>
    </source>
</reference>
<name>A7N4G9_VIBC1</name>
<evidence type="ECO:0000256" key="5">
    <source>
        <dbReference type="ARBA" id="ARBA00022683"/>
    </source>
</evidence>
<dbReference type="GO" id="GO:0009401">
    <property type="term" value="P:phosphoenolpyruvate-dependent sugar phosphotransferase system"/>
    <property type="evidence" value="ECO:0007669"/>
    <property type="project" value="UniProtKB-KW"/>
</dbReference>
<keyword evidence="1" id="KW-0813">Transport</keyword>
<evidence type="ECO:0000313" key="8">
    <source>
        <dbReference type="Proteomes" id="UP000008152"/>
    </source>
</evidence>
<keyword evidence="4" id="KW-0808">Transferase</keyword>
<dbReference type="Gene3D" id="3.40.930.10">
    <property type="entry name" value="Mannitol-specific EII, Chain A"/>
    <property type="match status" value="1"/>
</dbReference>
<dbReference type="PROSITE" id="PS51094">
    <property type="entry name" value="PTS_EIIA_TYPE_2"/>
    <property type="match status" value="1"/>
</dbReference>
<feature type="domain" description="PTS EIIA type-2" evidence="6">
    <location>
        <begin position="8"/>
        <end position="150"/>
    </location>
</feature>
<keyword evidence="3" id="KW-0762">Sugar transport</keyword>
<protein>
    <recommendedName>
        <fullName evidence="6">PTS EIIA type-2 domain-containing protein</fullName>
    </recommendedName>
</protein>
<evidence type="ECO:0000256" key="2">
    <source>
        <dbReference type="ARBA" id="ARBA00022553"/>
    </source>
</evidence>
<keyword evidence="2" id="KW-0597">Phosphoprotein</keyword>
<dbReference type="EMBL" id="CP000790">
    <property type="protein sequence ID" value="ABU74482.1"/>
    <property type="molecule type" value="Genomic_DNA"/>
</dbReference>
<dbReference type="GO" id="GO:0016020">
    <property type="term" value="C:membrane"/>
    <property type="evidence" value="ECO:0007669"/>
    <property type="project" value="InterPro"/>
</dbReference>
<dbReference type="AlphaFoldDB" id="A7N4G9"/>
<dbReference type="PATRIC" id="fig|338187.36.peg.5438"/>
<dbReference type="InterPro" id="IPR016152">
    <property type="entry name" value="PTrfase/Anion_transptr"/>
</dbReference>
<dbReference type="KEGG" id="vha:VIBHAR_06591"/>
<gene>
    <name evidence="7" type="ordered locus">VIBHAR_06591</name>
</gene>
<dbReference type="PANTHER" id="PTHR47738">
    <property type="entry name" value="PTS SYSTEM FRUCTOSE-LIKE EIIA COMPONENT-RELATED"/>
    <property type="match status" value="1"/>
</dbReference>
<dbReference type="Proteomes" id="UP000008152">
    <property type="component" value="Chromosome II"/>
</dbReference>
<dbReference type="InterPro" id="IPR051541">
    <property type="entry name" value="PTS_SugarTrans_NitroReg"/>
</dbReference>
<evidence type="ECO:0000259" key="6">
    <source>
        <dbReference type="PROSITE" id="PS51094"/>
    </source>
</evidence>
<evidence type="ECO:0000256" key="3">
    <source>
        <dbReference type="ARBA" id="ARBA00022597"/>
    </source>
</evidence>
<keyword evidence="5" id="KW-0598">Phosphotransferase system</keyword>
<dbReference type="InterPro" id="IPR004715">
    <property type="entry name" value="PTS_IIA_fruc"/>
</dbReference>
<dbReference type="CDD" id="cd00211">
    <property type="entry name" value="PTS_IIA_fru"/>
    <property type="match status" value="1"/>
</dbReference>
<dbReference type="PANTHER" id="PTHR47738:SF2">
    <property type="entry name" value="PTS SYSTEM FRUCTOSE-LIKE EIIA COMPONENT"/>
    <property type="match status" value="1"/>
</dbReference>